<evidence type="ECO:0000256" key="2">
    <source>
        <dbReference type="ARBA" id="ARBA00022801"/>
    </source>
</evidence>
<dbReference type="EMBL" id="CP006272">
    <property type="protein sequence ID" value="AGZ44138.1"/>
    <property type="molecule type" value="Genomic_DNA"/>
</dbReference>
<dbReference type="RefSeq" id="WP_023560475.1">
    <property type="nucleotide sequence ID" value="NC_022657.1"/>
</dbReference>
<keyword evidence="5" id="KW-1185">Reference proteome</keyword>
<proteinExistence type="inferred from homology"/>
<dbReference type="KEGG" id="afs:AFR_29385"/>
<sequence length="384" mass="41426">MVAIPETREFVGRRPETDEALAVLPATSQAALRQFSIERTVGYGVDYADAVELRGRVVDGQDWQQAATDLARTCLSRAESAPAAFVPTRAGYLRRASALLRMSQMMMLSDTRERREIYAGAAHLYNQAAELLGDRRRVSIRTDREPLIGWLFSAARPAGASVVVIGGVEGHAMDFDSLGVAFAARGVDALVLDGPGQGESRFAHHHYLSAQWLDAYRHAIDYLDRRAPGRPIGFAGNSMGGSFAMTVAAADVRISACCDNGGILAPWLVPPSAGAFHSKMLAFCGTDDPEQAMQAWKTVAPGTTGPNAGYPLLIVHGGRDPLVSTEQARLVLDSVPTADKQMVVFTDGEHCIYNHKTDRDVLITDWMTARLTGTARPTTSNPEG</sequence>
<dbReference type="InterPro" id="IPR022742">
    <property type="entry name" value="Hydrolase_4"/>
</dbReference>
<dbReference type="Proteomes" id="UP000017746">
    <property type="component" value="Chromosome"/>
</dbReference>
<keyword evidence="2" id="KW-0378">Hydrolase</keyword>
<dbReference type="eggNOG" id="COG1073">
    <property type="taxonomic scope" value="Bacteria"/>
</dbReference>
<evidence type="ECO:0000256" key="1">
    <source>
        <dbReference type="ARBA" id="ARBA00008645"/>
    </source>
</evidence>
<dbReference type="SUPFAM" id="SSF53474">
    <property type="entry name" value="alpha/beta-Hydrolases"/>
    <property type="match status" value="1"/>
</dbReference>
<comment type="similarity">
    <text evidence="1">Belongs to the AB hydrolase superfamily.</text>
</comment>
<dbReference type="OrthoDB" id="9765647at2"/>
<dbReference type="PATRIC" id="fig|1246995.3.peg.5956"/>
<accession>U5W4K7</accession>
<evidence type="ECO:0000259" key="3">
    <source>
        <dbReference type="Pfam" id="PF12146"/>
    </source>
</evidence>
<organism evidence="4 5">
    <name type="scientific">Actinoplanes friuliensis DSM 7358</name>
    <dbReference type="NCBI Taxonomy" id="1246995"/>
    <lineage>
        <taxon>Bacteria</taxon>
        <taxon>Bacillati</taxon>
        <taxon>Actinomycetota</taxon>
        <taxon>Actinomycetes</taxon>
        <taxon>Micromonosporales</taxon>
        <taxon>Micromonosporaceae</taxon>
        <taxon>Actinoplanes</taxon>
    </lineage>
</organism>
<dbReference type="InterPro" id="IPR029058">
    <property type="entry name" value="AB_hydrolase_fold"/>
</dbReference>
<dbReference type="HOGENOM" id="CLU_034451_4_0_11"/>
<protein>
    <recommendedName>
        <fullName evidence="3">Serine aminopeptidase S33 domain-containing protein</fullName>
    </recommendedName>
</protein>
<evidence type="ECO:0000313" key="5">
    <source>
        <dbReference type="Proteomes" id="UP000017746"/>
    </source>
</evidence>
<dbReference type="InterPro" id="IPR050261">
    <property type="entry name" value="FrsA_esterase"/>
</dbReference>
<dbReference type="Gene3D" id="1.20.1440.110">
    <property type="entry name" value="acylaminoacyl peptidase"/>
    <property type="match status" value="1"/>
</dbReference>
<reference evidence="4 5" key="1">
    <citation type="journal article" date="2014" name="J. Biotechnol.">
        <title>Complete genome sequence of the actinobacterium Actinoplanes friuliensis HAG 010964, producer of the lipopeptide antibiotic friulimycin.</title>
        <authorList>
            <person name="Ruckert C."/>
            <person name="Szczepanowski R."/>
            <person name="Albersmeier A."/>
            <person name="Goesmann A."/>
            <person name="Fischer N."/>
            <person name="Steinkamper A."/>
            <person name="Puhler A."/>
            <person name="Biener R."/>
            <person name="Schwartz D."/>
            <person name="Kalinowski J."/>
        </authorList>
    </citation>
    <scope>NUCLEOTIDE SEQUENCE [LARGE SCALE GENOMIC DNA]</scope>
    <source>
        <strain evidence="4 5">DSM 7358</strain>
    </source>
</reference>
<dbReference type="GO" id="GO:0052689">
    <property type="term" value="F:carboxylic ester hydrolase activity"/>
    <property type="evidence" value="ECO:0007669"/>
    <property type="project" value="UniProtKB-ARBA"/>
</dbReference>
<feature type="domain" description="Serine aminopeptidase S33" evidence="3">
    <location>
        <begin position="159"/>
        <end position="250"/>
    </location>
</feature>
<dbReference type="STRING" id="1246995.AFR_29385"/>
<feature type="domain" description="Serine aminopeptidase S33" evidence="3">
    <location>
        <begin position="307"/>
        <end position="354"/>
    </location>
</feature>
<dbReference type="PANTHER" id="PTHR22946">
    <property type="entry name" value="DIENELACTONE HYDROLASE DOMAIN-CONTAINING PROTEIN-RELATED"/>
    <property type="match status" value="1"/>
</dbReference>
<dbReference type="Gene3D" id="3.40.50.1820">
    <property type="entry name" value="alpha/beta hydrolase"/>
    <property type="match status" value="1"/>
</dbReference>
<name>U5W4K7_9ACTN</name>
<gene>
    <name evidence="4" type="ORF">AFR_29385</name>
</gene>
<dbReference type="Pfam" id="PF12146">
    <property type="entry name" value="Hydrolase_4"/>
    <property type="match status" value="2"/>
</dbReference>
<dbReference type="AlphaFoldDB" id="U5W4K7"/>
<evidence type="ECO:0000313" key="4">
    <source>
        <dbReference type="EMBL" id="AGZ44138.1"/>
    </source>
</evidence>
<dbReference type="PANTHER" id="PTHR22946:SF9">
    <property type="entry name" value="POLYKETIDE TRANSFERASE AF380"/>
    <property type="match status" value="1"/>
</dbReference>